<dbReference type="SUPFAM" id="SSF52058">
    <property type="entry name" value="L domain-like"/>
    <property type="match status" value="1"/>
</dbReference>
<gene>
    <name evidence="2" type="ORF">RND71_035387</name>
</gene>
<dbReference type="Gene3D" id="3.80.10.10">
    <property type="entry name" value="Ribonuclease Inhibitor"/>
    <property type="match status" value="3"/>
</dbReference>
<dbReference type="PANTHER" id="PTHR36766">
    <property type="entry name" value="PLANT BROAD-SPECTRUM MILDEW RESISTANCE PROTEIN RPW8"/>
    <property type="match status" value="1"/>
</dbReference>
<evidence type="ECO:0000313" key="2">
    <source>
        <dbReference type="EMBL" id="KAK4345211.1"/>
    </source>
</evidence>
<evidence type="ECO:0000256" key="1">
    <source>
        <dbReference type="ARBA" id="ARBA00022821"/>
    </source>
</evidence>
<dbReference type="EMBL" id="JAVYJV010000019">
    <property type="protein sequence ID" value="KAK4345211.1"/>
    <property type="molecule type" value="Genomic_DNA"/>
</dbReference>
<reference evidence="2" key="1">
    <citation type="submission" date="2023-12" db="EMBL/GenBank/DDBJ databases">
        <title>Genome assembly of Anisodus tanguticus.</title>
        <authorList>
            <person name="Wang Y.-J."/>
        </authorList>
    </citation>
    <scope>NUCLEOTIDE SEQUENCE</scope>
    <source>
        <strain evidence="2">KB-2021</strain>
        <tissue evidence="2">Leaf</tissue>
    </source>
</reference>
<dbReference type="SUPFAM" id="SSF52047">
    <property type="entry name" value="RNI-like"/>
    <property type="match status" value="1"/>
</dbReference>
<protein>
    <submittedName>
        <fullName evidence="2">Uncharacterized protein</fullName>
    </submittedName>
</protein>
<organism evidence="2 3">
    <name type="scientific">Anisodus tanguticus</name>
    <dbReference type="NCBI Taxonomy" id="243964"/>
    <lineage>
        <taxon>Eukaryota</taxon>
        <taxon>Viridiplantae</taxon>
        <taxon>Streptophyta</taxon>
        <taxon>Embryophyta</taxon>
        <taxon>Tracheophyta</taxon>
        <taxon>Spermatophyta</taxon>
        <taxon>Magnoliopsida</taxon>
        <taxon>eudicotyledons</taxon>
        <taxon>Gunneridae</taxon>
        <taxon>Pentapetalae</taxon>
        <taxon>asterids</taxon>
        <taxon>lamiids</taxon>
        <taxon>Solanales</taxon>
        <taxon>Solanaceae</taxon>
        <taxon>Solanoideae</taxon>
        <taxon>Hyoscyameae</taxon>
        <taxon>Anisodus</taxon>
    </lineage>
</organism>
<accession>A0AAE1R4T4</accession>
<dbReference type="PANTHER" id="PTHR36766:SF45">
    <property type="entry name" value="NB-ARC DOMAIN-CONTAINING PROTEIN"/>
    <property type="match status" value="1"/>
</dbReference>
<comment type="caution">
    <text evidence="2">The sequence shown here is derived from an EMBL/GenBank/DDBJ whole genome shotgun (WGS) entry which is preliminary data.</text>
</comment>
<keyword evidence="1" id="KW-0611">Plant defense</keyword>
<name>A0AAE1R4T4_9SOLA</name>
<sequence length="431" mass="48110">MGRLINLRHLDIRGTCISWNIPPTEKQVADSPTFLFNKVCRGCICRDCDSLPALGQLPSLKHLSVSGMHRILQLTQEFYGSDLPKSLPFLATLRISGCPKLGDGQVAMFGIHLSLIHQNFMSLQKLRISDMTNLVELPSELCGLTNLGELRISNCASLEIIRIQDGIDTLEVERCGNLEALTTAKGIHLKFLQSMKISGCENLTSFPQKLAAPSLKYLWVYNCQKLKALPDFMHELLPSLRNLWISNCPELESFPDGGLPFNKDILDISTCENLIKGREEWGLQRLPYLRCFRIYGSDETSILDETWKLPSTIQIITIECLPHLKTLSVKALEGFKSLEVLEIKHRPQLQSLPAEGLQGLTSLATLEIEDCGQLKSLPEVGLPSSLSVLKISSFPQFQSLPENGLPTSLCRVEINDCALLTSRLQNKKDED</sequence>
<evidence type="ECO:0000313" key="3">
    <source>
        <dbReference type="Proteomes" id="UP001291623"/>
    </source>
</evidence>
<dbReference type="AlphaFoldDB" id="A0AAE1R4T4"/>
<keyword evidence="3" id="KW-1185">Reference proteome</keyword>
<dbReference type="Proteomes" id="UP001291623">
    <property type="component" value="Unassembled WGS sequence"/>
</dbReference>
<dbReference type="InterPro" id="IPR032675">
    <property type="entry name" value="LRR_dom_sf"/>
</dbReference>
<dbReference type="GO" id="GO:0006952">
    <property type="term" value="P:defense response"/>
    <property type="evidence" value="ECO:0007669"/>
    <property type="project" value="UniProtKB-KW"/>
</dbReference>
<proteinExistence type="predicted"/>